<evidence type="ECO:0000313" key="2">
    <source>
        <dbReference type="EMBL" id="PIN17409.1"/>
    </source>
</evidence>
<organism evidence="2 3">
    <name type="scientific">Handroanthus impetiginosus</name>
    <dbReference type="NCBI Taxonomy" id="429701"/>
    <lineage>
        <taxon>Eukaryota</taxon>
        <taxon>Viridiplantae</taxon>
        <taxon>Streptophyta</taxon>
        <taxon>Embryophyta</taxon>
        <taxon>Tracheophyta</taxon>
        <taxon>Spermatophyta</taxon>
        <taxon>Magnoliopsida</taxon>
        <taxon>eudicotyledons</taxon>
        <taxon>Gunneridae</taxon>
        <taxon>Pentapetalae</taxon>
        <taxon>asterids</taxon>
        <taxon>lamiids</taxon>
        <taxon>Lamiales</taxon>
        <taxon>Bignoniaceae</taxon>
        <taxon>Crescentiina</taxon>
        <taxon>Tabebuia alliance</taxon>
        <taxon>Handroanthus</taxon>
    </lineage>
</organism>
<dbReference type="GO" id="GO:0007346">
    <property type="term" value="P:regulation of mitotic cell cycle"/>
    <property type="evidence" value="ECO:0007669"/>
    <property type="project" value="InterPro"/>
</dbReference>
<dbReference type="OrthoDB" id="1916925at2759"/>
<feature type="region of interest" description="Disordered" evidence="1">
    <location>
        <begin position="1"/>
        <end position="81"/>
    </location>
</feature>
<accession>A0A2G9HIP8</accession>
<proteinExistence type="predicted"/>
<gene>
    <name evidence="2" type="ORF">CDL12_09925</name>
</gene>
<dbReference type="AlphaFoldDB" id="A0A2G9HIP8"/>
<dbReference type="InterPro" id="IPR039326">
    <property type="entry name" value="Patronus"/>
</dbReference>
<evidence type="ECO:0000313" key="3">
    <source>
        <dbReference type="Proteomes" id="UP000231279"/>
    </source>
</evidence>
<protein>
    <submittedName>
        <fullName evidence="2">Uncharacterized protein</fullName>
    </submittedName>
</protein>
<keyword evidence="3" id="KW-1185">Reference proteome</keyword>
<dbReference type="PANTHER" id="PTHR35125:SF1">
    <property type="entry name" value="PROTEIN PATRONUS 2"/>
    <property type="match status" value="1"/>
</dbReference>
<name>A0A2G9HIP8_9LAMI</name>
<sequence length="214" mass="23833">MERPLSLKPLSIQDENSAIHRKKPAIDGKSKTSKPAAKKGGQAIESRKALNDITNKSSIKLDVTSQNKSSQNKKGNTVEDGYLHHHISDAEAKLKKKSSMDEKLNSAEECFLHDHSKCIEAQKAALELNFWDTVLPGHDSRGLIMEQAKSDRDTDSMCELEELSLSEFSDWYKSPLCSPIHSPPSPFAWDELEPVELMLREDDHDDVSGHAPGT</sequence>
<evidence type="ECO:0000256" key="1">
    <source>
        <dbReference type="SAM" id="MobiDB-lite"/>
    </source>
</evidence>
<dbReference type="PANTHER" id="PTHR35125">
    <property type="entry name" value="NEURON NAVIGATOR 1-LIKE-RELATED"/>
    <property type="match status" value="1"/>
</dbReference>
<dbReference type="EMBL" id="NKXS01001674">
    <property type="protein sequence ID" value="PIN17409.1"/>
    <property type="molecule type" value="Genomic_DNA"/>
</dbReference>
<feature type="compositionally biased region" description="Polar residues" evidence="1">
    <location>
        <begin position="52"/>
        <end position="75"/>
    </location>
</feature>
<comment type="caution">
    <text evidence="2">The sequence shown here is derived from an EMBL/GenBank/DDBJ whole genome shotgun (WGS) entry which is preliminary data.</text>
</comment>
<dbReference type="Proteomes" id="UP000231279">
    <property type="component" value="Unassembled WGS sequence"/>
</dbReference>
<reference evidence="3" key="1">
    <citation type="journal article" date="2018" name="Gigascience">
        <title>Genome assembly of the Pink Ipe (Handroanthus impetiginosus, Bignoniaceae), a highly valued, ecologically keystone Neotropical timber forest tree.</title>
        <authorList>
            <person name="Silva-Junior O.B."/>
            <person name="Grattapaglia D."/>
            <person name="Novaes E."/>
            <person name="Collevatti R.G."/>
        </authorList>
    </citation>
    <scope>NUCLEOTIDE SEQUENCE [LARGE SCALE GENOMIC DNA]</scope>
    <source>
        <strain evidence="3">cv. UFG-1</strain>
    </source>
</reference>